<evidence type="ECO:0000256" key="1">
    <source>
        <dbReference type="SAM" id="MobiDB-lite"/>
    </source>
</evidence>
<dbReference type="Proteomes" id="UP000525298">
    <property type="component" value="Unassembled WGS sequence"/>
</dbReference>
<dbReference type="EMBL" id="JACDUS010000001">
    <property type="protein sequence ID" value="MBA2879826.1"/>
    <property type="molecule type" value="Genomic_DNA"/>
</dbReference>
<accession>A0A7W0C638</accession>
<sequence>MALHLIIDGYNLIRRSDRLRRAEDKSLELGRRALIDELAAYKRIKGYKITVVFDGGQNNEPFEARSAEKGIRIRFSRHGQTADSVIENMARRDAQKAMVVTADRELAAKVAAKDAVPVDPGEFEEKMEMAKLMEVKGTGEEDGDRQGWVPTTRKKGPARRLPKSRRRQLRKVKKL</sequence>
<keyword evidence="3" id="KW-1185">Reference proteome</keyword>
<feature type="region of interest" description="Disordered" evidence="1">
    <location>
        <begin position="136"/>
        <end position="175"/>
    </location>
</feature>
<evidence type="ECO:0000313" key="2">
    <source>
        <dbReference type="EMBL" id="MBA2879826.1"/>
    </source>
</evidence>
<dbReference type="RefSeq" id="WP_181549520.1">
    <property type="nucleotide sequence ID" value="NZ_JACDUS010000001.1"/>
</dbReference>
<evidence type="ECO:0000313" key="3">
    <source>
        <dbReference type="Proteomes" id="UP000525298"/>
    </source>
</evidence>
<evidence type="ECO:0008006" key="4">
    <source>
        <dbReference type="Google" id="ProtNLM"/>
    </source>
</evidence>
<protein>
    <recommendedName>
        <fullName evidence="4">RNA-binding protein with PIN domain</fullName>
    </recommendedName>
</protein>
<dbReference type="AlphaFoldDB" id="A0A7W0C638"/>
<feature type="compositionally biased region" description="Basic residues" evidence="1">
    <location>
        <begin position="152"/>
        <end position="175"/>
    </location>
</feature>
<reference evidence="2 3" key="1">
    <citation type="submission" date="2020-07" db="EMBL/GenBank/DDBJ databases">
        <title>Genomic Encyclopedia of Type Strains, Phase IV (KMG-IV): sequencing the most valuable type-strain genomes for metagenomic binning, comparative biology and taxonomic classification.</title>
        <authorList>
            <person name="Goeker M."/>
        </authorList>
    </citation>
    <scope>NUCLEOTIDE SEQUENCE [LARGE SCALE GENOMIC DNA]</scope>
    <source>
        <strain evidence="2 3">DSM 17721</strain>
    </source>
</reference>
<dbReference type="Pfam" id="PF05991">
    <property type="entry name" value="NYN_YacP"/>
    <property type="match status" value="1"/>
</dbReference>
<gene>
    <name evidence="2" type="ORF">HNR65_000133</name>
</gene>
<proteinExistence type="predicted"/>
<dbReference type="PANTHER" id="PTHR34547">
    <property type="entry name" value="YACP-LIKE NYN DOMAIN PROTEIN"/>
    <property type="match status" value="1"/>
</dbReference>
<name>A0A7W0C638_9BACT</name>
<organism evidence="2 3">
    <name type="scientific">Desulfosalsimonas propionicica</name>
    <dbReference type="NCBI Taxonomy" id="332175"/>
    <lineage>
        <taxon>Bacteria</taxon>
        <taxon>Pseudomonadati</taxon>
        <taxon>Thermodesulfobacteriota</taxon>
        <taxon>Desulfobacteria</taxon>
        <taxon>Desulfobacterales</taxon>
        <taxon>Desulfosalsimonadaceae</taxon>
        <taxon>Desulfosalsimonas</taxon>
    </lineage>
</organism>
<comment type="caution">
    <text evidence="2">The sequence shown here is derived from an EMBL/GenBank/DDBJ whole genome shotgun (WGS) entry which is preliminary data.</text>
</comment>
<dbReference type="PANTHER" id="PTHR34547:SF1">
    <property type="entry name" value="YACP-LIKE NYN DOMAIN PROTEIN"/>
    <property type="match status" value="1"/>
</dbReference>
<dbReference type="InterPro" id="IPR010298">
    <property type="entry name" value="YacP-like"/>
</dbReference>